<sequence>NPKGNIVRSPSPHTECLKRNENHRNHIEYDQTAPVPNRASESIDVFCKLKERRLQEFYREQITKKLRTDGKESQNTEEEEEAASDLSTKSSQSPARSPHSNSARSSPSDYHKMASPSTVSLQQKLKILSESSSPKLSTCDEMLTCKENVRKDGNTTIKGSCDSDGNSIEMKTQQVSSVLMDDTKSQITQMTVAKHSEHTQDHDGRDYVQEDCDVQPLNEAKPKVFTHNDNNNNNRDHGMLDESAQSTPIAKSHGCEDCGKCFSRRQLLVQHRRIHTGERPYSCADCGRQFTQRGHWSTHQKLHEPARRPEHACPSCGKAFVTRASLKVHLRTHTGEKPFQCGECGKQFSQLRNYKYHRSVHEGTREFAATCPECGKYFNDRGYLSSHMKIHRNRKEYGCQYCGKSFNQRVAYNMHVRIHTGHKTLPAAL</sequence>
<dbReference type="OrthoDB" id="6077919at2759"/>
<dbReference type="GO" id="GO:0005634">
    <property type="term" value="C:nucleus"/>
    <property type="evidence" value="ECO:0007669"/>
    <property type="project" value="UniProtKB-SubCell"/>
</dbReference>
<evidence type="ECO:0000313" key="14">
    <source>
        <dbReference type="Proteomes" id="UP000502823"/>
    </source>
</evidence>
<keyword evidence="14" id="KW-1185">Reference proteome</keyword>
<organism evidence="13 14">
    <name type="scientific">Coptotermes formosanus</name>
    <name type="common">Formosan subterranean termite</name>
    <dbReference type="NCBI Taxonomy" id="36987"/>
    <lineage>
        <taxon>Eukaryota</taxon>
        <taxon>Metazoa</taxon>
        <taxon>Ecdysozoa</taxon>
        <taxon>Arthropoda</taxon>
        <taxon>Hexapoda</taxon>
        <taxon>Insecta</taxon>
        <taxon>Pterygota</taxon>
        <taxon>Neoptera</taxon>
        <taxon>Polyneoptera</taxon>
        <taxon>Dictyoptera</taxon>
        <taxon>Blattodea</taxon>
        <taxon>Blattoidea</taxon>
        <taxon>Termitoidae</taxon>
        <taxon>Rhinotermitidae</taxon>
        <taxon>Coptotermes</taxon>
    </lineage>
</organism>
<dbReference type="FunFam" id="3.30.160.60:FF:000624">
    <property type="entry name" value="zinc finger protein 697"/>
    <property type="match status" value="1"/>
</dbReference>
<evidence type="ECO:0000256" key="11">
    <source>
        <dbReference type="SAM" id="MobiDB-lite"/>
    </source>
</evidence>
<evidence type="ECO:0000256" key="5">
    <source>
        <dbReference type="ARBA" id="ARBA00022833"/>
    </source>
</evidence>
<keyword evidence="9" id="KW-0539">Nucleus</keyword>
<feature type="domain" description="C2H2-type" evidence="12">
    <location>
        <begin position="311"/>
        <end position="338"/>
    </location>
</feature>
<keyword evidence="5" id="KW-0862">Zinc</keyword>
<dbReference type="Proteomes" id="UP000502823">
    <property type="component" value="Unassembled WGS sequence"/>
</dbReference>
<feature type="region of interest" description="Disordered" evidence="11">
    <location>
        <begin position="1"/>
        <end position="40"/>
    </location>
</feature>
<dbReference type="PROSITE" id="PS00028">
    <property type="entry name" value="ZINC_FINGER_C2H2_1"/>
    <property type="match status" value="6"/>
</dbReference>
<feature type="compositionally biased region" description="Basic and acidic residues" evidence="11">
    <location>
        <begin position="15"/>
        <end position="29"/>
    </location>
</feature>
<dbReference type="FunFam" id="3.30.160.60:FF:000996">
    <property type="entry name" value="Zinc finger protein 181"/>
    <property type="match status" value="1"/>
</dbReference>
<feature type="domain" description="C2H2-type" evidence="12">
    <location>
        <begin position="253"/>
        <end position="280"/>
    </location>
</feature>
<dbReference type="EMBL" id="BLKM01000214">
    <property type="protein sequence ID" value="GFG30389.1"/>
    <property type="molecule type" value="Genomic_DNA"/>
</dbReference>
<feature type="domain" description="C2H2-type" evidence="12">
    <location>
        <begin position="369"/>
        <end position="396"/>
    </location>
</feature>
<feature type="domain" description="C2H2-type" evidence="12">
    <location>
        <begin position="397"/>
        <end position="424"/>
    </location>
</feature>
<dbReference type="Gene3D" id="3.30.160.60">
    <property type="entry name" value="Classic Zinc Finger"/>
    <property type="match status" value="6"/>
</dbReference>
<dbReference type="GO" id="GO:0008270">
    <property type="term" value="F:zinc ion binding"/>
    <property type="evidence" value="ECO:0007669"/>
    <property type="project" value="UniProtKB-KW"/>
</dbReference>
<feature type="domain" description="C2H2-type" evidence="12">
    <location>
        <begin position="339"/>
        <end position="366"/>
    </location>
</feature>
<dbReference type="FunFam" id="3.30.160.60:FF:000446">
    <property type="entry name" value="Zinc finger protein"/>
    <property type="match status" value="1"/>
</dbReference>
<dbReference type="SMART" id="SM00355">
    <property type="entry name" value="ZnF_C2H2"/>
    <property type="match status" value="6"/>
</dbReference>
<feature type="region of interest" description="Disordered" evidence="11">
    <location>
        <begin position="67"/>
        <end position="118"/>
    </location>
</feature>
<dbReference type="FunFam" id="3.30.160.60:FF:001949">
    <property type="entry name" value="zinc finger protein 62 homolog isoform X2"/>
    <property type="match status" value="1"/>
</dbReference>
<keyword evidence="3" id="KW-0677">Repeat</keyword>
<dbReference type="GO" id="GO:0000122">
    <property type="term" value="P:negative regulation of transcription by RNA polymerase II"/>
    <property type="evidence" value="ECO:0007669"/>
    <property type="project" value="UniProtKB-ARBA"/>
</dbReference>
<keyword evidence="7" id="KW-0238">DNA-binding</keyword>
<gene>
    <name evidence="13" type="ORF">Cfor_05844</name>
</gene>
<keyword evidence="6" id="KW-0805">Transcription regulation</keyword>
<keyword evidence="8" id="KW-0804">Transcription</keyword>
<accession>A0A6L2PCX1</accession>
<dbReference type="FunFam" id="3.30.160.60:FF:001465">
    <property type="entry name" value="Zinc finger protein 560"/>
    <property type="match status" value="1"/>
</dbReference>
<dbReference type="SUPFAM" id="SSF57667">
    <property type="entry name" value="beta-beta-alpha zinc fingers"/>
    <property type="match status" value="3"/>
</dbReference>
<comment type="caution">
    <text evidence="13">The sequence shown here is derived from an EMBL/GenBank/DDBJ whole genome shotgun (WGS) entry which is preliminary data.</text>
</comment>
<evidence type="ECO:0000259" key="12">
    <source>
        <dbReference type="PROSITE" id="PS50157"/>
    </source>
</evidence>
<dbReference type="GO" id="GO:0003677">
    <property type="term" value="F:DNA binding"/>
    <property type="evidence" value="ECO:0007669"/>
    <property type="project" value="UniProtKB-KW"/>
</dbReference>
<feature type="compositionally biased region" description="Low complexity" evidence="11">
    <location>
        <begin position="93"/>
        <end position="108"/>
    </location>
</feature>
<dbReference type="PANTHER" id="PTHR16515:SF35">
    <property type="entry name" value="FEZ FAMILY ZINC FINGER PROTEIN 2"/>
    <property type="match status" value="1"/>
</dbReference>
<evidence type="ECO:0000256" key="1">
    <source>
        <dbReference type="ARBA" id="ARBA00004123"/>
    </source>
</evidence>
<dbReference type="Pfam" id="PF00096">
    <property type="entry name" value="zf-C2H2"/>
    <property type="match status" value="6"/>
</dbReference>
<dbReference type="InterPro" id="IPR050331">
    <property type="entry name" value="Zinc_finger"/>
</dbReference>
<evidence type="ECO:0000256" key="2">
    <source>
        <dbReference type="ARBA" id="ARBA00022723"/>
    </source>
</evidence>
<protein>
    <recommendedName>
        <fullName evidence="12">C2H2-type domain-containing protein</fullName>
    </recommendedName>
</protein>
<evidence type="ECO:0000256" key="8">
    <source>
        <dbReference type="ARBA" id="ARBA00023163"/>
    </source>
</evidence>
<evidence type="ECO:0000256" key="7">
    <source>
        <dbReference type="ARBA" id="ARBA00023125"/>
    </source>
</evidence>
<dbReference type="InParanoid" id="A0A6L2PCX1"/>
<feature type="domain" description="C2H2-type" evidence="12">
    <location>
        <begin position="281"/>
        <end position="308"/>
    </location>
</feature>
<evidence type="ECO:0000256" key="4">
    <source>
        <dbReference type="ARBA" id="ARBA00022771"/>
    </source>
</evidence>
<feature type="non-terminal residue" evidence="13">
    <location>
        <position position="1"/>
    </location>
</feature>
<dbReference type="InterPro" id="IPR036236">
    <property type="entry name" value="Znf_C2H2_sf"/>
</dbReference>
<dbReference type="PROSITE" id="PS50157">
    <property type="entry name" value="ZINC_FINGER_C2H2_2"/>
    <property type="match status" value="6"/>
</dbReference>
<dbReference type="AlphaFoldDB" id="A0A6L2PCX1"/>
<proteinExistence type="predicted"/>
<comment type="subcellular location">
    <subcellularLocation>
        <location evidence="1">Nucleus</location>
    </subcellularLocation>
</comment>
<dbReference type="FunFam" id="3.30.160.60:FF:002070">
    <property type="entry name" value="Zinc finger protein"/>
    <property type="match status" value="1"/>
</dbReference>
<keyword evidence="4 10" id="KW-0863">Zinc-finger</keyword>
<evidence type="ECO:0000313" key="13">
    <source>
        <dbReference type="EMBL" id="GFG30389.1"/>
    </source>
</evidence>
<evidence type="ECO:0000256" key="10">
    <source>
        <dbReference type="PROSITE-ProRule" id="PRU00042"/>
    </source>
</evidence>
<reference evidence="14" key="1">
    <citation type="submission" date="2020-01" db="EMBL/GenBank/DDBJ databases">
        <title>Draft genome sequence of the Termite Coptotermes fromosanus.</title>
        <authorList>
            <person name="Itakura S."/>
            <person name="Yosikawa Y."/>
            <person name="Umezawa K."/>
        </authorList>
    </citation>
    <scope>NUCLEOTIDE SEQUENCE [LARGE SCALE GENOMIC DNA]</scope>
</reference>
<evidence type="ECO:0000256" key="3">
    <source>
        <dbReference type="ARBA" id="ARBA00022737"/>
    </source>
</evidence>
<evidence type="ECO:0000256" key="9">
    <source>
        <dbReference type="ARBA" id="ARBA00023242"/>
    </source>
</evidence>
<dbReference type="InterPro" id="IPR013087">
    <property type="entry name" value="Znf_C2H2_type"/>
</dbReference>
<name>A0A6L2PCX1_COPFO</name>
<keyword evidence="2" id="KW-0479">Metal-binding</keyword>
<dbReference type="PANTHER" id="PTHR16515">
    <property type="entry name" value="PR DOMAIN ZINC FINGER PROTEIN"/>
    <property type="match status" value="1"/>
</dbReference>
<evidence type="ECO:0000256" key="6">
    <source>
        <dbReference type="ARBA" id="ARBA00023015"/>
    </source>
</evidence>